<accession>A0A177AYA4</accession>
<reference evidence="1 2" key="1">
    <citation type="submission" date="2016-04" db="EMBL/GenBank/DDBJ databases">
        <title>The genome of Intoshia linei affirms orthonectids as highly simplified spiralians.</title>
        <authorList>
            <person name="Mikhailov K.V."/>
            <person name="Slusarev G.S."/>
            <person name="Nikitin M.A."/>
            <person name="Logacheva M.D."/>
            <person name="Penin A."/>
            <person name="Aleoshin V."/>
            <person name="Panchin Y.V."/>
        </authorList>
    </citation>
    <scope>NUCLEOTIDE SEQUENCE [LARGE SCALE GENOMIC DNA]</scope>
    <source>
        <strain evidence="1">Intl2013</strain>
        <tissue evidence="1">Whole animal</tissue>
    </source>
</reference>
<dbReference type="AlphaFoldDB" id="A0A177AYA4"/>
<gene>
    <name evidence="1" type="ORF">A3Q56_05268</name>
</gene>
<evidence type="ECO:0000313" key="1">
    <source>
        <dbReference type="EMBL" id="OAF67007.1"/>
    </source>
</evidence>
<evidence type="ECO:0000313" key="2">
    <source>
        <dbReference type="Proteomes" id="UP000078046"/>
    </source>
</evidence>
<sequence>MGKVYSNYKFMDIWLMKKFKDCKMNDKILKFKTINRHYPYLYSIMFKIPHYNLGEFSITNNFCVLFQNENKYFITIGITLFKDSNESFFYTLICNEQDFNKNYVRTRVVNDKKKFDPMKNTSR</sequence>
<dbReference type="Proteomes" id="UP000078046">
    <property type="component" value="Unassembled WGS sequence"/>
</dbReference>
<comment type="caution">
    <text evidence="1">The sequence shown here is derived from an EMBL/GenBank/DDBJ whole genome shotgun (WGS) entry which is preliminary data.</text>
</comment>
<name>A0A177AYA4_9BILA</name>
<protein>
    <submittedName>
        <fullName evidence="1">Uncharacterized protein</fullName>
    </submittedName>
</protein>
<dbReference type="EMBL" id="LWCA01000769">
    <property type="protein sequence ID" value="OAF67007.1"/>
    <property type="molecule type" value="Genomic_DNA"/>
</dbReference>
<keyword evidence="2" id="KW-1185">Reference proteome</keyword>
<proteinExistence type="predicted"/>
<organism evidence="1 2">
    <name type="scientific">Intoshia linei</name>
    <dbReference type="NCBI Taxonomy" id="1819745"/>
    <lineage>
        <taxon>Eukaryota</taxon>
        <taxon>Metazoa</taxon>
        <taxon>Spiralia</taxon>
        <taxon>Lophotrochozoa</taxon>
        <taxon>Mesozoa</taxon>
        <taxon>Orthonectida</taxon>
        <taxon>Rhopaluridae</taxon>
        <taxon>Intoshia</taxon>
    </lineage>
</organism>